<protein>
    <submittedName>
        <fullName evidence="2">Uncharacterized protein</fullName>
    </submittedName>
</protein>
<proteinExistence type="predicted"/>
<organism evidence="2">
    <name type="scientific">bioreactor metagenome</name>
    <dbReference type="NCBI Taxonomy" id="1076179"/>
    <lineage>
        <taxon>unclassified sequences</taxon>
        <taxon>metagenomes</taxon>
        <taxon>ecological metagenomes</taxon>
    </lineage>
</organism>
<keyword evidence="1" id="KW-1133">Transmembrane helix</keyword>
<name>A0A645AZ39_9ZZZZ</name>
<keyword evidence="1" id="KW-0812">Transmembrane</keyword>
<feature type="transmembrane region" description="Helical" evidence="1">
    <location>
        <begin position="47"/>
        <end position="67"/>
    </location>
</feature>
<feature type="transmembrane region" description="Helical" evidence="1">
    <location>
        <begin position="21"/>
        <end position="41"/>
    </location>
</feature>
<evidence type="ECO:0000313" key="2">
    <source>
        <dbReference type="EMBL" id="MPM58048.1"/>
    </source>
</evidence>
<accession>A0A645AZ39</accession>
<reference evidence="2" key="1">
    <citation type="submission" date="2019-08" db="EMBL/GenBank/DDBJ databases">
        <authorList>
            <person name="Kucharzyk K."/>
            <person name="Murdoch R.W."/>
            <person name="Higgins S."/>
            <person name="Loffler F."/>
        </authorList>
    </citation>
    <scope>NUCLEOTIDE SEQUENCE</scope>
</reference>
<sequence>MTGKIGYVVNDPGLLFFPYNLLKIIVQQLIPGLSLIFRWLYTGAVDFAVYLLGSVGGEVIIVIHGICRVPFYKIEPKVKIVVKPVRRYRGLLPIPSLVHFKGCGKVLSVADHWYRDLSDKDCPLQVFPFVKILQQGPDGIGHPPFVFYDKSPDSVGFNGCGIFVK</sequence>
<dbReference type="EMBL" id="VSSQ01016573">
    <property type="protein sequence ID" value="MPM58048.1"/>
    <property type="molecule type" value="Genomic_DNA"/>
</dbReference>
<gene>
    <name evidence="2" type="ORF">SDC9_104877</name>
</gene>
<comment type="caution">
    <text evidence="2">The sequence shown here is derived from an EMBL/GenBank/DDBJ whole genome shotgun (WGS) entry which is preliminary data.</text>
</comment>
<evidence type="ECO:0000256" key="1">
    <source>
        <dbReference type="SAM" id="Phobius"/>
    </source>
</evidence>
<dbReference type="AlphaFoldDB" id="A0A645AZ39"/>
<keyword evidence="1" id="KW-0472">Membrane</keyword>